<protein>
    <submittedName>
        <fullName evidence="7">Thermonuclease</fullName>
    </submittedName>
</protein>
<feature type="signal peptide" evidence="5">
    <location>
        <begin position="1"/>
        <end position="18"/>
    </location>
</feature>
<feature type="compositionally biased region" description="Polar residues" evidence="4">
    <location>
        <begin position="205"/>
        <end position="217"/>
    </location>
</feature>
<proteinExistence type="predicted"/>
<dbReference type="PATRIC" id="fig|1227360.4.peg.508"/>
<evidence type="ECO:0000313" key="7">
    <source>
        <dbReference type="EMBL" id="ETT87785.1"/>
    </source>
</evidence>
<dbReference type="PROSITE" id="PS51257">
    <property type="entry name" value="PROKAR_LIPOPROTEIN"/>
    <property type="match status" value="1"/>
</dbReference>
<comment type="caution">
    <text evidence="7">The sequence shown here is derived from an EMBL/GenBank/DDBJ whole genome shotgun (WGS) entry which is preliminary data.</text>
</comment>
<reference evidence="7 8" key="1">
    <citation type="journal article" date="2014" name="BMC Genomics">
        <title>Genomic comparison of sporeforming bacilli isolated from milk.</title>
        <authorList>
            <person name="Moreno Switt A.I."/>
            <person name="Andrus A.D."/>
            <person name="Ranieri M.L."/>
            <person name="Orsi R.H."/>
            <person name="Ivy R."/>
            <person name="den Bakker H.C."/>
            <person name="Martin N.H."/>
            <person name="Wiedmann M."/>
            <person name="Boor K.J."/>
        </authorList>
    </citation>
    <scope>NUCLEOTIDE SEQUENCE [LARGE SCALE GENOMIC DNA]</scope>
    <source>
        <strain evidence="7 8">FSL R5-213</strain>
    </source>
</reference>
<organism evidence="7 8">
    <name type="scientific">Viridibacillus arenosi FSL R5-213</name>
    <dbReference type="NCBI Taxonomy" id="1227360"/>
    <lineage>
        <taxon>Bacteria</taxon>
        <taxon>Bacillati</taxon>
        <taxon>Bacillota</taxon>
        <taxon>Bacilli</taxon>
        <taxon>Bacillales</taxon>
        <taxon>Caryophanaceae</taxon>
        <taxon>Viridibacillus</taxon>
    </lineage>
</organism>
<feature type="domain" description="TNase-like" evidence="6">
    <location>
        <begin position="32"/>
        <end position="166"/>
    </location>
</feature>
<dbReference type="PANTHER" id="PTHR12302">
    <property type="entry name" value="EBNA2 BINDING PROTEIN P100"/>
    <property type="match status" value="1"/>
</dbReference>
<feature type="region of interest" description="Disordered" evidence="4">
    <location>
        <begin position="180"/>
        <end position="227"/>
    </location>
</feature>
<keyword evidence="2" id="KW-0255">Endonuclease</keyword>
<dbReference type="Pfam" id="PF00565">
    <property type="entry name" value="SNase"/>
    <property type="match status" value="1"/>
</dbReference>
<keyword evidence="8" id="KW-1185">Reference proteome</keyword>
<dbReference type="PROSITE" id="PS50830">
    <property type="entry name" value="TNASE_3"/>
    <property type="match status" value="1"/>
</dbReference>
<dbReference type="eggNOG" id="COG1525">
    <property type="taxonomic scope" value="Bacteria"/>
</dbReference>
<dbReference type="PANTHER" id="PTHR12302:SF3">
    <property type="entry name" value="SERINE_THREONINE-PROTEIN KINASE 31"/>
    <property type="match status" value="1"/>
</dbReference>
<dbReference type="Gene3D" id="2.40.50.90">
    <property type="match status" value="1"/>
</dbReference>
<keyword evidence="5" id="KW-0732">Signal</keyword>
<keyword evidence="3" id="KW-0378">Hydrolase</keyword>
<dbReference type="GO" id="GO:0016787">
    <property type="term" value="F:hydrolase activity"/>
    <property type="evidence" value="ECO:0007669"/>
    <property type="project" value="UniProtKB-KW"/>
</dbReference>
<evidence type="ECO:0000256" key="3">
    <source>
        <dbReference type="ARBA" id="ARBA00022801"/>
    </source>
</evidence>
<sequence>MKKWGLLLIGCLVFILQACTEATVTKKEESEKRIDVEVVSIMDGDTIKVKYDGETKKVRYLLVDAPEMYHKQLGEQPFGREAQARNREILNNAKQVSIQFDVGEHEDKYGRLLAYTYADGKSVQEQLIREGLVRVGYIYEPNTTNVKAFEKIQNEAKASRKGIWQYDGYVTNRGFDKSVVRSGVPTEGQSKNSNKSDSSNKTNNRSCSIKGNINSKGNKLYHMPGSNNYDAVKEEEMFCTEKEAEQAGFKKAS</sequence>
<gene>
    <name evidence="7" type="ORF">C176_02543</name>
</gene>
<evidence type="ECO:0000256" key="1">
    <source>
        <dbReference type="ARBA" id="ARBA00022722"/>
    </source>
</evidence>
<evidence type="ECO:0000256" key="2">
    <source>
        <dbReference type="ARBA" id="ARBA00022759"/>
    </source>
</evidence>
<evidence type="ECO:0000256" key="5">
    <source>
        <dbReference type="SAM" id="SignalP"/>
    </source>
</evidence>
<evidence type="ECO:0000313" key="8">
    <source>
        <dbReference type="Proteomes" id="UP000019062"/>
    </source>
</evidence>
<dbReference type="Proteomes" id="UP000019062">
    <property type="component" value="Unassembled WGS sequence"/>
</dbReference>
<dbReference type="InterPro" id="IPR035437">
    <property type="entry name" value="SNase_OB-fold_sf"/>
</dbReference>
<dbReference type="AlphaFoldDB" id="W4F4S2"/>
<dbReference type="InterPro" id="IPR016071">
    <property type="entry name" value="Staphylococal_nuclease_OB-fold"/>
</dbReference>
<dbReference type="EMBL" id="ASQA01000008">
    <property type="protein sequence ID" value="ETT87785.1"/>
    <property type="molecule type" value="Genomic_DNA"/>
</dbReference>
<evidence type="ECO:0000256" key="4">
    <source>
        <dbReference type="SAM" id="MobiDB-lite"/>
    </source>
</evidence>
<dbReference type="SUPFAM" id="SSF50199">
    <property type="entry name" value="Staphylococcal nuclease"/>
    <property type="match status" value="1"/>
</dbReference>
<dbReference type="SMART" id="SM00318">
    <property type="entry name" value="SNc"/>
    <property type="match status" value="1"/>
</dbReference>
<dbReference type="GO" id="GO:0004519">
    <property type="term" value="F:endonuclease activity"/>
    <property type="evidence" value="ECO:0007669"/>
    <property type="project" value="UniProtKB-KW"/>
</dbReference>
<name>W4F4S2_9BACL</name>
<feature type="compositionally biased region" description="Low complexity" evidence="4">
    <location>
        <begin position="190"/>
        <end position="204"/>
    </location>
</feature>
<feature type="chain" id="PRO_5039112342" evidence="5">
    <location>
        <begin position="19"/>
        <end position="253"/>
    </location>
</feature>
<evidence type="ECO:0000259" key="6">
    <source>
        <dbReference type="PROSITE" id="PS50830"/>
    </source>
</evidence>
<accession>W4F4S2</accession>
<keyword evidence="1" id="KW-0540">Nuclease</keyword>